<gene>
    <name evidence="2" type="ORF">FJK96_08220</name>
</gene>
<accession>A0AB73U018</accession>
<dbReference type="Proteomes" id="UP000317728">
    <property type="component" value="Chromosome"/>
</dbReference>
<dbReference type="InterPro" id="IPR041313">
    <property type="entry name" value="DUF5642"/>
</dbReference>
<evidence type="ECO:0000259" key="1">
    <source>
        <dbReference type="Pfam" id="PF18702"/>
    </source>
</evidence>
<reference evidence="2 3" key="1">
    <citation type="submission" date="2019-06" db="EMBL/GenBank/DDBJ databases">
        <title>Whole geneome sequnce of Mycobacteroides chelonae M77 isolated from bovine milk from Meghalaya, India.</title>
        <authorList>
            <person name="Vise E."/>
            <person name="Das S."/>
            <person name="Garg A."/>
            <person name="Ghatak S."/>
            <person name="Shakuntala I."/>
            <person name="Milton A.A.P."/>
            <person name="Karam A."/>
            <person name="Sanjukta R."/>
            <person name="Puro K."/>
            <person name="Sen A."/>
        </authorList>
    </citation>
    <scope>NUCLEOTIDE SEQUENCE [LARGE SCALE GENOMIC DNA]</scope>
    <source>
        <strain evidence="2 3">M77</strain>
    </source>
</reference>
<evidence type="ECO:0000313" key="3">
    <source>
        <dbReference type="Proteomes" id="UP000317728"/>
    </source>
</evidence>
<dbReference type="EMBL" id="CP041150">
    <property type="protein sequence ID" value="QDF70131.1"/>
    <property type="molecule type" value="Genomic_DNA"/>
</dbReference>
<evidence type="ECO:0000313" key="2">
    <source>
        <dbReference type="EMBL" id="QDF70131.1"/>
    </source>
</evidence>
<feature type="domain" description="DUF5642" evidence="1">
    <location>
        <begin position="57"/>
        <end position="244"/>
    </location>
</feature>
<sequence length="245" mass="26797">MVVANSAVYQNSDSRSHMMTPKRSCNFTLLLVFTTILSACGGQAVSPDIESRPPLTKLYGIESAIPQGYAISKSPPSKATTESLAESYSGYEDLSFTPGDCNPALLNADIPLDMESVRLEAKGLKEGAAVTVVYAETATSSYLEKISQRKTCKVYSYENKTVSGLVIREDPLEINGIAASREKSRITVTREGQKYTFWEHVYSAQMSDHRVLILTYDEADDGGNKTLSLKGAEDLFAKAVQLVRE</sequence>
<protein>
    <recommendedName>
        <fullName evidence="1">DUF5642 domain-containing protein</fullName>
    </recommendedName>
</protein>
<dbReference type="Pfam" id="PF18702">
    <property type="entry name" value="DUF5642"/>
    <property type="match status" value="1"/>
</dbReference>
<organism evidence="2 3">
    <name type="scientific">Mycobacteroides chelonae</name>
    <name type="common">Mycobacterium chelonae</name>
    <dbReference type="NCBI Taxonomy" id="1774"/>
    <lineage>
        <taxon>Bacteria</taxon>
        <taxon>Bacillati</taxon>
        <taxon>Actinomycetota</taxon>
        <taxon>Actinomycetes</taxon>
        <taxon>Mycobacteriales</taxon>
        <taxon>Mycobacteriaceae</taxon>
        <taxon>Mycobacteroides</taxon>
    </lineage>
</organism>
<proteinExistence type="predicted"/>
<dbReference type="RefSeq" id="WP_157896385.1">
    <property type="nucleotide sequence ID" value="NZ_CP118920.1"/>
</dbReference>
<dbReference type="AlphaFoldDB" id="A0AB73U018"/>
<name>A0AB73U018_MYCCH</name>